<evidence type="ECO:0000313" key="11">
    <source>
        <dbReference type="Proteomes" id="UP000813444"/>
    </source>
</evidence>
<keyword evidence="11" id="KW-1185">Reference proteome</keyword>
<dbReference type="GO" id="GO:0016020">
    <property type="term" value="C:membrane"/>
    <property type="evidence" value="ECO:0007669"/>
    <property type="project" value="InterPro"/>
</dbReference>
<feature type="disulfide bond" evidence="8">
    <location>
        <begin position="388"/>
        <end position="417"/>
    </location>
</feature>
<dbReference type="InterPro" id="IPR036026">
    <property type="entry name" value="Seven-hairpin_glycosidases"/>
</dbReference>
<dbReference type="Gene3D" id="1.50.10.10">
    <property type="match status" value="1"/>
</dbReference>
<evidence type="ECO:0000256" key="6">
    <source>
        <dbReference type="PIRSR" id="PIRSR601382-1"/>
    </source>
</evidence>
<evidence type="ECO:0000256" key="7">
    <source>
        <dbReference type="PIRSR" id="PIRSR601382-2"/>
    </source>
</evidence>
<comment type="pathway">
    <text evidence="2">Protein modification; protein glycosylation.</text>
</comment>
<protein>
    <recommendedName>
        <fullName evidence="9">alpha-1,2-Mannosidase</fullName>
        <ecNumber evidence="9">3.2.1.-</ecNumber>
    </recommendedName>
</protein>
<evidence type="ECO:0000313" key="10">
    <source>
        <dbReference type="EMBL" id="KAH7305936.1"/>
    </source>
</evidence>
<dbReference type="PANTHER" id="PTHR11742">
    <property type="entry name" value="MANNOSYL-OLIGOSACCHARIDE ALPHA-1,2-MANNOSIDASE-RELATED"/>
    <property type="match status" value="1"/>
</dbReference>
<evidence type="ECO:0000256" key="8">
    <source>
        <dbReference type="PIRSR" id="PIRSR601382-3"/>
    </source>
</evidence>
<dbReference type="GO" id="GO:0036503">
    <property type="term" value="P:ERAD pathway"/>
    <property type="evidence" value="ECO:0007669"/>
    <property type="project" value="UniProtKB-ARBA"/>
</dbReference>
<feature type="active site" description="Proton donor" evidence="6">
    <location>
        <position position="177"/>
    </location>
</feature>
<keyword evidence="5 8" id="KW-1015">Disulfide bond</keyword>
<evidence type="ECO:0000256" key="3">
    <source>
        <dbReference type="ARBA" id="ARBA00007658"/>
    </source>
</evidence>
<comment type="cofactor">
    <cofactor evidence="1 7">
        <name>Ca(2+)</name>
        <dbReference type="ChEBI" id="CHEBI:29108"/>
    </cofactor>
</comment>
<comment type="caution">
    <text evidence="10">The sequence shown here is derived from an EMBL/GenBank/DDBJ whole genome shotgun (WGS) entry which is preliminary data.</text>
</comment>
<feature type="active site" evidence="6">
    <location>
        <position position="313"/>
    </location>
</feature>
<reference evidence="10" key="1">
    <citation type="journal article" date="2021" name="Nat. Commun.">
        <title>Genetic determinants of endophytism in the Arabidopsis root mycobiome.</title>
        <authorList>
            <person name="Mesny F."/>
            <person name="Miyauchi S."/>
            <person name="Thiergart T."/>
            <person name="Pickel B."/>
            <person name="Atanasova L."/>
            <person name="Karlsson M."/>
            <person name="Huettel B."/>
            <person name="Barry K.W."/>
            <person name="Haridas S."/>
            <person name="Chen C."/>
            <person name="Bauer D."/>
            <person name="Andreopoulos W."/>
            <person name="Pangilinan J."/>
            <person name="LaButti K."/>
            <person name="Riley R."/>
            <person name="Lipzen A."/>
            <person name="Clum A."/>
            <person name="Drula E."/>
            <person name="Henrissat B."/>
            <person name="Kohler A."/>
            <person name="Grigoriev I.V."/>
            <person name="Martin F.M."/>
            <person name="Hacquard S."/>
        </authorList>
    </citation>
    <scope>NUCLEOTIDE SEQUENCE</scope>
    <source>
        <strain evidence="10">MPI-CAGE-CH-0235</strain>
    </source>
</reference>
<proteinExistence type="inferred from homology"/>
<keyword evidence="4 9" id="KW-0378">Hydrolase</keyword>
<dbReference type="InterPro" id="IPR050749">
    <property type="entry name" value="Glycosyl_Hydrolase_47"/>
</dbReference>
<dbReference type="OrthoDB" id="8118055at2759"/>
<dbReference type="EMBL" id="JAGPNK010000017">
    <property type="protein sequence ID" value="KAH7305936.1"/>
    <property type="molecule type" value="Genomic_DNA"/>
</dbReference>
<dbReference type="Proteomes" id="UP000813444">
    <property type="component" value="Unassembled WGS sequence"/>
</dbReference>
<evidence type="ECO:0000256" key="9">
    <source>
        <dbReference type="RuleBase" id="RU361193"/>
    </source>
</evidence>
<dbReference type="GO" id="GO:0004571">
    <property type="term" value="F:mannosyl-oligosaccharide 1,2-alpha-mannosidase activity"/>
    <property type="evidence" value="ECO:0007669"/>
    <property type="project" value="InterPro"/>
</dbReference>
<dbReference type="FunFam" id="1.50.10.10:FF:000037">
    <property type="entry name" value="alpha-1,2-Mannosidase"/>
    <property type="match status" value="1"/>
</dbReference>
<evidence type="ECO:0000256" key="2">
    <source>
        <dbReference type="ARBA" id="ARBA00004922"/>
    </source>
</evidence>
<organism evidence="10 11">
    <name type="scientific">Stachybotrys elegans</name>
    <dbReference type="NCBI Taxonomy" id="80388"/>
    <lineage>
        <taxon>Eukaryota</taxon>
        <taxon>Fungi</taxon>
        <taxon>Dikarya</taxon>
        <taxon>Ascomycota</taxon>
        <taxon>Pezizomycotina</taxon>
        <taxon>Sordariomycetes</taxon>
        <taxon>Hypocreomycetidae</taxon>
        <taxon>Hypocreales</taxon>
        <taxon>Stachybotryaceae</taxon>
        <taxon>Stachybotrys</taxon>
    </lineage>
</organism>
<keyword evidence="7" id="KW-0479">Metal-binding</keyword>
<feature type="active site" evidence="6">
    <location>
        <position position="490"/>
    </location>
</feature>
<name>A0A8K0SBU8_9HYPO</name>
<dbReference type="Pfam" id="PF01532">
    <property type="entry name" value="Glyco_hydro_47"/>
    <property type="match status" value="1"/>
</dbReference>
<sequence>MLSGRRRYVFVAAILAAICLLQWHSVRFASDAFLPAHIPLPSDDDFIWRTIEHHYPVTSFRPLPTSTSKSQLPSVQAIGKPETAEQRRLRVARQQAIKDAFVRCWSAYKERAWLHDEVTPISGRPRDTFGGWGATLVDSLDTLWLMGLRDEFENAVAAVEESISFSATDQSEINIFETTIRFLGGLLSAYDLSQDRRLLIKARDVGDMIYKAFDTPNHLPVTRWNIQAAADGERQAASSGALLAEIGSLTMELTRLSLITGDPKYYDAVQHISELLAASQKETKLPGMWPVVIDAANEKFDAGSDYAIGGMADSTYEYLPKMMAILGEKQGLYQEMYERSMDVIHQHVLYRPMTPSDEDVLLAGSVHAEMHGNVPAYTLKSAGGHLDCFAGGMYALGGKLTSSQQHVDIGTRLTMGCVWAYNLTTTGVMAEYQHFTACPDRKGCTWDEAAWHRGIAEHHDEADPAAIAEAQRIPPGITKISDARYILRPEAVESVFVMYRVTGEEKWRDMGWHMWEAIDALTRTELANSAVNNVNHGPDEDAGMSDTMESFWLGETLKYLYLLFSEPSLVSLDEWVFNTEAHPFKRL</sequence>
<feature type="binding site" evidence="7">
    <location>
        <position position="579"/>
    </location>
    <ligand>
        <name>Ca(2+)</name>
        <dbReference type="ChEBI" id="CHEBI:29108"/>
    </ligand>
</feature>
<dbReference type="PANTHER" id="PTHR11742:SF89">
    <property type="entry name" value="ALPHA-1,2-MANNOSIDASE"/>
    <property type="match status" value="1"/>
</dbReference>
<feature type="active site" description="Proton donor" evidence="6">
    <location>
        <position position="431"/>
    </location>
</feature>
<dbReference type="GO" id="GO:0005783">
    <property type="term" value="C:endoplasmic reticulum"/>
    <property type="evidence" value="ECO:0007669"/>
    <property type="project" value="TreeGrafter"/>
</dbReference>
<dbReference type="InterPro" id="IPR001382">
    <property type="entry name" value="Glyco_hydro_47"/>
</dbReference>
<keyword evidence="9" id="KW-0326">Glycosidase</keyword>
<gene>
    <name evidence="10" type="ORF">B0I35DRAFT_443543</name>
</gene>
<accession>A0A8K0SBU8</accession>
<dbReference type="GO" id="GO:0005975">
    <property type="term" value="P:carbohydrate metabolic process"/>
    <property type="evidence" value="ECO:0007669"/>
    <property type="project" value="InterPro"/>
</dbReference>
<dbReference type="SUPFAM" id="SSF48225">
    <property type="entry name" value="Seven-hairpin glycosidases"/>
    <property type="match status" value="1"/>
</dbReference>
<keyword evidence="7" id="KW-0106">Calcium</keyword>
<dbReference type="EC" id="3.2.1.-" evidence="9"/>
<dbReference type="InterPro" id="IPR012341">
    <property type="entry name" value="6hp_glycosidase-like_sf"/>
</dbReference>
<evidence type="ECO:0000256" key="5">
    <source>
        <dbReference type="ARBA" id="ARBA00023157"/>
    </source>
</evidence>
<dbReference type="AlphaFoldDB" id="A0A8K0SBU8"/>
<dbReference type="GO" id="GO:0005509">
    <property type="term" value="F:calcium ion binding"/>
    <property type="evidence" value="ECO:0007669"/>
    <property type="project" value="InterPro"/>
</dbReference>
<evidence type="ECO:0000256" key="4">
    <source>
        <dbReference type="ARBA" id="ARBA00022801"/>
    </source>
</evidence>
<comment type="similarity">
    <text evidence="3 9">Belongs to the glycosyl hydrolase 47 family.</text>
</comment>
<dbReference type="PRINTS" id="PR00747">
    <property type="entry name" value="GLYHDRLASE47"/>
</dbReference>
<dbReference type="UniPathway" id="UPA00378"/>
<evidence type="ECO:0000256" key="1">
    <source>
        <dbReference type="ARBA" id="ARBA00001913"/>
    </source>
</evidence>